<dbReference type="PANTHER" id="PTHR39176:SF1">
    <property type="entry name" value="PERIPLASMIC PROTEIN"/>
    <property type="match status" value="1"/>
</dbReference>
<dbReference type="KEGG" id="palh:B1H58_00470"/>
<sequence length="140" mass="15812">MKLTALVLLSLTFPMIGLAAEPGEEIDQQLQACKLHANSTADNAQCYSSAIQQWDDELNKQYQLLLNAQPQSVRQKIIAAQRSWLHYRDSYNAAISAYYQQQQGTVWPLVAAESKLKVIRDKAIDLYKLRVSTDLAAEQE</sequence>
<feature type="chain" id="PRO_5013229989" description="Lysozyme inhibitor LprI-like N-terminal domain-containing protein" evidence="1">
    <location>
        <begin position="20"/>
        <end position="140"/>
    </location>
</feature>
<evidence type="ECO:0000313" key="3">
    <source>
        <dbReference type="EMBL" id="ARJ40616.1"/>
    </source>
</evidence>
<dbReference type="EMBL" id="CP019706">
    <property type="protein sequence ID" value="ARJ40616.1"/>
    <property type="molecule type" value="Genomic_DNA"/>
</dbReference>
<dbReference type="STRING" id="1891675.B1H58_00470"/>
<dbReference type="PANTHER" id="PTHR39176">
    <property type="entry name" value="PERIPLASMIC PROTEIN-RELATED"/>
    <property type="match status" value="1"/>
</dbReference>
<organism evidence="3 4">
    <name type="scientific">Pantoea alhagi</name>
    <dbReference type="NCBI Taxonomy" id="1891675"/>
    <lineage>
        <taxon>Bacteria</taxon>
        <taxon>Pseudomonadati</taxon>
        <taxon>Pseudomonadota</taxon>
        <taxon>Gammaproteobacteria</taxon>
        <taxon>Enterobacterales</taxon>
        <taxon>Erwiniaceae</taxon>
        <taxon>Pantoea</taxon>
    </lineage>
</organism>
<feature type="signal peptide" evidence="1">
    <location>
        <begin position="1"/>
        <end position="19"/>
    </location>
</feature>
<proteinExistence type="predicted"/>
<evidence type="ECO:0000256" key="1">
    <source>
        <dbReference type="SAM" id="SignalP"/>
    </source>
</evidence>
<keyword evidence="4" id="KW-1185">Reference proteome</keyword>
<gene>
    <name evidence="3" type="ORF">B1H58_00470</name>
</gene>
<dbReference type="OrthoDB" id="7340239at2"/>
<evidence type="ECO:0000259" key="2">
    <source>
        <dbReference type="Pfam" id="PF07007"/>
    </source>
</evidence>
<dbReference type="RefSeq" id="WP_085067471.1">
    <property type="nucleotide sequence ID" value="NZ_CP019706.1"/>
</dbReference>
<dbReference type="Proteomes" id="UP000192900">
    <property type="component" value="Chromosome"/>
</dbReference>
<evidence type="ECO:0000313" key="4">
    <source>
        <dbReference type="Proteomes" id="UP000192900"/>
    </source>
</evidence>
<dbReference type="Pfam" id="PF07007">
    <property type="entry name" value="LprI"/>
    <property type="match status" value="1"/>
</dbReference>
<reference evidence="3 4" key="1">
    <citation type="submission" date="2017-02" db="EMBL/GenBank/DDBJ databases">
        <title>Complete genome sequence of the drought resistance-promoting endophyte Pantoea alhagi LTYR-11Z.</title>
        <authorList>
            <person name="Zhang L."/>
        </authorList>
    </citation>
    <scope>NUCLEOTIDE SEQUENCE [LARGE SCALE GENOMIC DNA]</scope>
    <source>
        <strain evidence="3 4">LTYR-11Z</strain>
    </source>
</reference>
<dbReference type="Gene3D" id="1.20.1270.180">
    <property type="match status" value="1"/>
</dbReference>
<dbReference type="AlphaFoldDB" id="A0A1W6B0L1"/>
<accession>A0A1W6B0L1</accession>
<keyword evidence="1" id="KW-0732">Signal</keyword>
<dbReference type="InterPro" id="IPR009739">
    <property type="entry name" value="LprI-like_N"/>
</dbReference>
<name>A0A1W6B0L1_9GAMM</name>
<protein>
    <recommendedName>
        <fullName evidence="2">Lysozyme inhibitor LprI-like N-terminal domain-containing protein</fullName>
    </recommendedName>
</protein>
<feature type="domain" description="Lysozyme inhibitor LprI-like N-terminal" evidence="2">
    <location>
        <begin position="37"/>
        <end position="126"/>
    </location>
</feature>